<reference evidence="3" key="1">
    <citation type="submission" date="2023-03" db="EMBL/GenBank/DDBJ databases">
        <title>Massive genome expansion in bonnet fungi (Mycena s.s.) driven by repeated elements and novel gene families across ecological guilds.</title>
        <authorList>
            <consortium name="Lawrence Berkeley National Laboratory"/>
            <person name="Harder C.B."/>
            <person name="Miyauchi S."/>
            <person name="Viragh M."/>
            <person name="Kuo A."/>
            <person name="Thoen E."/>
            <person name="Andreopoulos B."/>
            <person name="Lu D."/>
            <person name="Skrede I."/>
            <person name="Drula E."/>
            <person name="Henrissat B."/>
            <person name="Morin E."/>
            <person name="Kohler A."/>
            <person name="Barry K."/>
            <person name="LaButti K."/>
            <person name="Morin E."/>
            <person name="Salamov A."/>
            <person name="Lipzen A."/>
            <person name="Mereny Z."/>
            <person name="Hegedus B."/>
            <person name="Baldrian P."/>
            <person name="Stursova M."/>
            <person name="Weitz H."/>
            <person name="Taylor A."/>
            <person name="Grigoriev I.V."/>
            <person name="Nagy L.G."/>
            <person name="Martin F."/>
            <person name="Kauserud H."/>
        </authorList>
    </citation>
    <scope>NUCLEOTIDE SEQUENCE</scope>
    <source>
        <strain evidence="3">CBHHK182m</strain>
    </source>
</reference>
<name>A0AAD7IWY4_9AGAR</name>
<dbReference type="Proteomes" id="UP001215598">
    <property type="component" value="Unassembled WGS sequence"/>
</dbReference>
<dbReference type="InterPro" id="IPR045667">
    <property type="entry name" value="ORC3_N"/>
</dbReference>
<dbReference type="Pfam" id="PF07034">
    <property type="entry name" value="ORC3_N"/>
    <property type="match status" value="1"/>
</dbReference>
<accession>A0AAD7IWY4</accession>
<dbReference type="EMBL" id="JARKIB010000060">
    <property type="protein sequence ID" value="KAJ7752121.1"/>
    <property type="molecule type" value="Genomic_DNA"/>
</dbReference>
<evidence type="ECO:0000256" key="1">
    <source>
        <dbReference type="SAM" id="MobiDB-lite"/>
    </source>
</evidence>
<evidence type="ECO:0000313" key="4">
    <source>
        <dbReference type="Proteomes" id="UP001215598"/>
    </source>
</evidence>
<organism evidence="3 4">
    <name type="scientific">Mycena metata</name>
    <dbReference type="NCBI Taxonomy" id="1033252"/>
    <lineage>
        <taxon>Eukaryota</taxon>
        <taxon>Fungi</taxon>
        <taxon>Dikarya</taxon>
        <taxon>Basidiomycota</taxon>
        <taxon>Agaricomycotina</taxon>
        <taxon>Agaricomycetes</taxon>
        <taxon>Agaricomycetidae</taxon>
        <taxon>Agaricales</taxon>
        <taxon>Marasmiineae</taxon>
        <taxon>Mycenaceae</taxon>
        <taxon>Mycena</taxon>
    </lineage>
</organism>
<sequence>MVLQRGRPDLAVPRSRPLPDASMQHLEDIQQTAVYIPYAADQAEEPALGSLEIDLSNDPQLRLDAYKEAWTRCLDRIKFLIAQLYSPVVSDVIHRVPVITISDPSGGSRFLDRLTTELEPEDDDASALVDHLYPNDCVNITVAMKSLIGGFVRVPPKRKSTSVAPYDLTLLQACLIGLLYDFEQFDANVVQDRLYICSPQIARLQLTFILCFSTPSPPAYLQAVLTHASLSLLAVHHFAVPCGHETFFDLLLRGPTLFEFIEDYYGTHTAISILQARTFYCSSTQVLNNRVENVLLQAVDGAREAFAPHRAGRVRLGVELLGVALVFVGPGDMNRAREKRLRLDIWRGAAAASRAVQGEEGEGVRRHQDGDGLHVLLGELHAYLEGLPQDVQAAELEAFHRFDVSASTAEIAEWVEEYLADLLQPLEESTPLWSVWYPGRTPFPSEIINAVYHLGACL</sequence>
<dbReference type="CDD" id="cd20704">
    <property type="entry name" value="Orc3"/>
    <property type="match status" value="1"/>
</dbReference>
<keyword evidence="4" id="KW-1185">Reference proteome</keyword>
<comment type="caution">
    <text evidence="3">The sequence shown here is derived from an EMBL/GenBank/DDBJ whole genome shotgun (WGS) entry which is preliminary data.</text>
</comment>
<feature type="domain" description="Origin recognition complex subunit 3 N-terminal" evidence="2">
    <location>
        <begin position="112"/>
        <end position="245"/>
    </location>
</feature>
<dbReference type="AlphaFoldDB" id="A0AAD7IWY4"/>
<protein>
    <recommendedName>
        <fullName evidence="2">Origin recognition complex subunit 3 N-terminal domain-containing protein</fullName>
    </recommendedName>
</protein>
<proteinExistence type="predicted"/>
<gene>
    <name evidence="3" type="ORF">B0H16DRAFT_1723888</name>
</gene>
<feature type="region of interest" description="Disordered" evidence="1">
    <location>
        <begin position="1"/>
        <end position="21"/>
    </location>
</feature>
<evidence type="ECO:0000259" key="2">
    <source>
        <dbReference type="Pfam" id="PF07034"/>
    </source>
</evidence>
<evidence type="ECO:0000313" key="3">
    <source>
        <dbReference type="EMBL" id="KAJ7752121.1"/>
    </source>
</evidence>